<keyword evidence="5" id="KW-0325">Glycoprotein</keyword>
<comment type="caution">
    <text evidence="11">The sequence shown here is derived from an EMBL/GenBank/DDBJ whole genome shotgun (WGS) entry which is preliminary data.</text>
</comment>
<keyword evidence="8" id="KW-0732">Signal</keyword>
<keyword evidence="2 7" id="KW-0812">Transmembrane</keyword>
<dbReference type="PANTHER" id="PTHR23252:SF24">
    <property type="entry name" value="TRANSMEMBRANE PROTEIN 145"/>
    <property type="match status" value="1"/>
</dbReference>
<feature type="transmembrane region" description="Helical" evidence="7">
    <location>
        <begin position="339"/>
        <end position="361"/>
    </location>
</feature>
<feature type="region of interest" description="Disordered" evidence="6">
    <location>
        <begin position="417"/>
        <end position="464"/>
    </location>
</feature>
<dbReference type="GO" id="GO:0016020">
    <property type="term" value="C:membrane"/>
    <property type="evidence" value="ECO:0007669"/>
    <property type="project" value="UniProtKB-SubCell"/>
</dbReference>
<name>A0AAV7YB50_9EUKA</name>
<comment type="subcellular location">
    <subcellularLocation>
        <location evidence="1">Membrane</location>
        <topology evidence="1">Multi-pass membrane protein</topology>
    </subcellularLocation>
</comment>
<feature type="transmembrane region" description="Helical" evidence="7">
    <location>
        <begin position="295"/>
        <end position="319"/>
    </location>
</feature>
<evidence type="ECO:0000259" key="9">
    <source>
        <dbReference type="Pfam" id="PF10192"/>
    </source>
</evidence>
<dbReference type="InterPro" id="IPR047831">
    <property type="entry name" value="GPR180/TMEM145"/>
</dbReference>
<feature type="transmembrane region" description="Helical" evidence="7">
    <location>
        <begin position="159"/>
        <end position="182"/>
    </location>
</feature>
<keyword evidence="3 7" id="KW-1133">Transmembrane helix</keyword>
<reference evidence="11" key="1">
    <citation type="submission" date="2022-08" db="EMBL/GenBank/DDBJ databases">
        <title>Novel sulphate-reducing endosymbionts in the free-living metamonad Anaeramoeba.</title>
        <authorList>
            <person name="Jerlstrom-Hultqvist J."/>
            <person name="Cepicka I."/>
            <person name="Gallot-Lavallee L."/>
            <person name="Salas-Leiva D."/>
            <person name="Curtis B.A."/>
            <person name="Zahonova K."/>
            <person name="Pipaliya S."/>
            <person name="Dacks J."/>
            <person name="Roger A.J."/>
        </authorList>
    </citation>
    <scope>NUCLEOTIDE SEQUENCE</scope>
    <source>
        <strain evidence="11">Busselton2</strain>
    </source>
</reference>
<evidence type="ECO:0000256" key="7">
    <source>
        <dbReference type="SAM" id="Phobius"/>
    </source>
</evidence>
<dbReference type="Pfam" id="PF21892">
    <property type="entry name" value="TMEM145_N"/>
    <property type="match status" value="1"/>
</dbReference>
<evidence type="ECO:0000313" key="12">
    <source>
        <dbReference type="Proteomes" id="UP001146793"/>
    </source>
</evidence>
<feature type="compositionally biased region" description="Basic and acidic residues" evidence="6">
    <location>
        <begin position="452"/>
        <end position="464"/>
    </location>
</feature>
<feature type="transmembrane region" description="Helical" evidence="7">
    <location>
        <begin position="373"/>
        <end position="390"/>
    </location>
</feature>
<dbReference type="GO" id="GO:0007186">
    <property type="term" value="P:G protein-coupled receptor signaling pathway"/>
    <property type="evidence" value="ECO:0007669"/>
    <property type="project" value="InterPro"/>
</dbReference>
<dbReference type="GO" id="GO:0019236">
    <property type="term" value="P:response to pheromone"/>
    <property type="evidence" value="ECO:0007669"/>
    <property type="project" value="InterPro"/>
</dbReference>
<dbReference type="Pfam" id="PF10192">
    <property type="entry name" value="GPR180-TMEM145_TM"/>
    <property type="match status" value="1"/>
</dbReference>
<keyword evidence="4 7" id="KW-0472">Membrane</keyword>
<gene>
    <name evidence="11" type="ORF">M0812_27152</name>
</gene>
<evidence type="ECO:0000256" key="8">
    <source>
        <dbReference type="SAM" id="SignalP"/>
    </source>
</evidence>
<evidence type="ECO:0000256" key="2">
    <source>
        <dbReference type="ARBA" id="ARBA00022692"/>
    </source>
</evidence>
<evidence type="ECO:0000256" key="4">
    <source>
        <dbReference type="ARBA" id="ARBA00023136"/>
    </source>
</evidence>
<evidence type="ECO:0000256" key="1">
    <source>
        <dbReference type="ARBA" id="ARBA00004141"/>
    </source>
</evidence>
<evidence type="ECO:0000256" key="3">
    <source>
        <dbReference type="ARBA" id="ARBA00022989"/>
    </source>
</evidence>
<dbReference type="InterPro" id="IPR053880">
    <property type="entry name" value="GPR180-like_N"/>
</dbReference>
<evidence type="ECO:0000256" key="6">
    <source>
        <dbReference type="SAM" id="MobiDB-lite"/>
    </source>
</evidence>
<evidence type="ECO:0000256" key="5">
    <source>
        <dbReference type="ARBA" id="ARBA00023180"/>
    </source>
</evidence>
<evidence type="ECO:0000313" key="11">
    <source>
        <dbReference type="EMBL" id="KAJ3424728.1"/>
    </source>
</evidence>
<feature type="compositionally biased region" description="Low complexity" evidence="6">
    <location>
        <begin position="429"/>
        <end position="443"/>
    </location>
</feature>
<evidence type="ECO:0000259" key="10">
    <source>
        <dbReference type="Pfam" id="PF21892"/>
    </source>
</evidence>
<feature type="signal peptide" evidence="8">
    <location>
        <begin position="1"/>
        <end position="24"/>
    </location>
</feature>
<dbReference type="AlphaFoldDB" id="A0AAV7YB50"/>
<feature type="compositionally biased region" description="Basic and acidic residues" evidence="6">
    <location>
        <begin position="417"/>
        <end position="428"/>
    </location>
</feature>
<dbReference type="InterPro" id="IPR019336">
    <property type="entry name" value="GPR180/TMEM145_TM"/>
</dbReference>
<sequence length="464" mass="53828">MKLKIAILLFFVVLFLAQEQSVTALRITGKWDRNSNWSYLTKFCFKKTSKTYGNFSWFFQTNSHLSLSFYDDDSKSWEAVYKSNLNCAKKRDKSIAEREVTSTVFGFERFEDITRDRYWYFALSDCSAKSMSVTDMDIHIWNPVLGSASQEFSCENQGILTLIIIFFVFFLLLGAVLGHQLWKIHKNGDIHTYLRIYAIAYFFQILAIIFTLGHYGSYANNGKGSVGVLVFGEILFIVSQILMMLMLIFIGQGWTISHRTIHYPKMIIGFCVLIAFLDIFLMIAAYVVFDEGSQYIAIEAVPGIMLLIVRIFITVVFGYFIRKSYMIETNAKKKRFYKFFGIVALFWFIWIPFFGLVGLGIPKYVRPKVINGMFWSCDFLMFTFLLITFHERFSKGIFFMKADDYLPQDNIKVDEETWSNTKEEHNKIIESSSESSSKSTSSSEENENENENAEKKESDVESEN</sequence>
<keyword evidence="11" id="KW-0675">Receptor</keyword>
<protein>
    <submittedName>
        <fullName evidence="11">Intimal thickness receptor-related</fullName>
    </submittedName>
</protein>
<organism evidence="11 12">
    <name type="scientific">Anaeramoeba flamelloides</name>
    <dbReference type="NCBI Taxonomy" id="1746091"/>
    <lineage>
        <taxon>Eukaryota</taxon>
        <taxon>Metamonada</taxon>
        <taxon>Anaeramoebidae</taxon>
        <taxon>Anaeramoeba</taxon>
    </lineage>
</organism>
<feature type="domain" description="GPR180-like N-terminal" evidence="10">
    <location>
        <begin position="28"/>
        <end position="92"/>
    </location>
</feature>
<dbReference type="Proteomes" id="UP001146793">
    <property type="component" value="Unassembled WGS sequence"/>
</dbReference>
<feature type="transmembrane region" description="Helical" evidence="7">
    <location>
        <begin position="228"/>
        <end position="254"/>
    </location>
</feature>
<feature type="transmembrane region" description="Helical" evidence="7">
    <location>
        <begin position="194"/>
        <end position="216"/>
    </location>
</feature>
<feature type="transmembrane region" description="Helical" evidence="7">
    <location>
        <begin position="266"/>
        <end position="289"/>
    </location>
</feature>
<proteinExistence type="predicted"/>
<feature type="chain" id="PRO_5043809768" evidence="8">
    <location>
        <begin position="25"/>
        <end position="464"/>
    </location>
</feature>
<dbReference type="PANTHER" id="PTHR23252">
    <property type="entry name" value="INTIMAL THICKNESS RECEPTOR-RELATED"/>
    <property type="match status" value="1"/>
</dbReference>
<accession>A0AAV7YB50</accession>
<feature type="domain" description="GPR180/TMEM145 transmembrane" evidence="9">
    <location>
        <begin position="166"/>
        <end position="385"/>
    </location>
</feature>
<dbReference type="EMBL" id="JANTQA010000070">
    <property type="protein sequence ID" value="KAJ3424728.1"/>
    <property type="molecule type" value="Genomic_DNA"/>
</dbReference>